<organism evidence="2 3">
    <name type="scientific">Aspergillus glaucus CBS 516.65</name>
    <dbReference type="NCBI Taxonomy" id="1160497"/>
    <lineage>
        <taxon>Eukaryota</taxon>
        <taxon>Fungi</taxon>
        <taxon>Dikarya</taxon>
        <taxon>Ascomycota</taxon>
        <taxon>Pezizomycotina</taxon>
        <taxon>Eurotiomycetes</taxon>
        <taxon>Eurotiomycetidae</taxon>
        <taxon>Eurotiales</taxon>
        <taxon>Aspergillaceae</taxon>
        <taxon>Aspergillus</taxon>
        <taxon>Aspergillus subgen. Aspergillus</taxon>
    </lineage>
</organism>
<dbReference type="EMBL" id="KV878900">
    <property type="protein sequence ID" value="OJJ83272.1"/>
    <property type="molecule type" value="Genomic_DNA"/>
</dbReference>
<dbReference type="GeneID" id="34459872"/>
<name>A0A1L9VHC0_ASPGL</name>
<keyword evidence="1" id="KW-0175">Coiled coil</keyword>
<sequence>MSTFNFPRHKRQSLGSRYRPLSETSQFLLQNLGGSSEPLPQNYPVPPPRVGTFEDDYVLCNRVSGLMDVDYLRDRDSIGSDLYSERGSLYVVNSGIETQSINSEGSVTSDISIGSESEAELPACLTPGRISNAQPPSDACMGIQDFMEEVSQHCDSYFDDSGVDIAPAPLRPRKRQNNKKRPHKTYRAFKKTKFHFDEHEADDHSHEKRAQPAVEEAIEQHLAQLEHQTAELREMLTACESKLSQMTEQLAQSKSEKQVVSFKSSFEPKTAKYNALPVKDNPFPIVEYKNESRRHGDAYMDFLRVDFMDAEQVDLLSYVNNAGLNAQQRRGRLPRAWAA</sequence>
<keyword evidence="3" id="KW-1185">Reference proteome</keyword>
<gene>
    <name evidence="2" type="ORF">ASPGLDRAFT_26849</name>
</gene>
<evidence type="ECO:0000256" key="1">
    <source>
        <dbReference type="SAM" id="Coils"/>
    </source>
</evidence>
<dbReference type="VEuPathDB" id="FungiDB:ASPGLDRAFT_26849"/>
<proteinExistence type="predicted"/>
<accession>A0A1L9VHC0</accession>
<evidence type="ECO:0000313" key="3">
    <source>
        <dbReference type="Proteomes" id="UP000184300"/>
    </source>
</evidence>
<dbReference type="AlphaFoldDB" id="A0A1L9VHC0"/>
<dbReference type="RefSeq" id="XP_022399970.1">
    <property type="nucleotide sequence ID" value="XM_022543611.1"/>
</dbReference>
<feature type="coiled-coil region" evidence="1">
    <location>
        <begin position="215"/>
        <end position="256"/>
    </location>
</feature>
<dbReference type="Proteomes" id="UP000184300">
    <property type="component" value="Unassembled WGS sequence"/>
</dbReference>
<dbReference type="OrthoDB" id="4497654at2759"/>
<reference evidence="3" key="1">
    <citation type="journal article" date="2017" name="Genome Biol.">
        <title>Comparative genomics reveals high biological diversity and specific adaptations in the industrially and medically important fungal genus Aspergillus.</title>
        <authorList>
            <person name="de Vries R.P."/>
            <person name="Riley R."/>
            <person name="Wiebenga A."/>
            <person name="Aguilar-Osorio G."/>
            <person name="Amillis S."/>
            <person name="Uchima C.A."/>
            <person name="Anderluh G."/>
            <person name="Asadollahi M."/>
            <person name="Askin M."/>
            <person name="Barry K."/>
            <person name="Battaglia E."/>
            <person name="Bayram O."/>
            <person name="Benocci T."/>
            <person name="Braus-Stromeyer S.A."/>
            <person name="Caldana C."/>
            <person name="Canovas D."/>
            <person name="Cerqueira G.C."/>
            <person name="Chen F."/>
            <person name="Chen W."/>
            <person name="Choi C."/>
            <person name="Clum A."/>
            <person name="Dos Santos R.A."/>
            <person name="Damasio A.R."/>
            <person name="Diallinas G."/>
            <person name="Emri T."/>
            <person name="Fekete E."/>
            <person name="Flipphi M."/>
            <person name="Freyberg S."/>
            <person name="Gallo A."/>
            <person name="Gournas C."/>
            <person name="Habgood R."/>
            <person name="Hainaut M."/>
            <person name="Harispe M.L."/>
            <person name="Henrissat B."/>
            <person name="Hilden K.S."/>
            <person name="Hope R."/>
            <person name="Hossain A."/>
            <person name="Karabika E."/>
            <person name="Karaffa L."/>
            <person name="Karanyi Z."/>
            <person name="Krasevec N."/>
            <person name="Kuo A."/>
            <person name="Kusch H."/>
            <person name="LaButti K."/>
            <person name="Lagendijk E.L."/>
            <person name="Lapidus A."/>
            <person name="Levasseur A."/>
            <person name="Lindquist E."/>
            <person name="Lipzen A."/>
            <person name="Logrieco A.F."/>
            <person name="MacCabe A."/>
            <person name="Maekelae M.R."/>
            <person name="Malavazi I."/>
            <person name="Melin P."/>
            <person name="Meyer V."/>
            <person name="Mielnichuk N."/>
            <person name="Miskei M."/>
            <person name="Molnar A.P."/>
            <person name="Mule G."/>
            <person name="Ngan C.Y."/>
            <person name="Orejas M."/>
            <person name="Orosz E."/>
            <person name="Ouedraogo J.P."/>
            <person name="Overkamp K.M."/>
            <person name="Park H.-S."/>
            <person name="Perrone G."/>
            <person name="Piumi F."/>
            <person name="Punt P.J."/>
            <person name="Ram A.F."/>
            <person name="Ramon A."/>
            <person name="Rauscher S."/>
            <person name="Record E."/>
            <person name="Riano-Pachon D.M."/>
            <person name="Robert V."/>
            <person name="Roehrig J."/>
            <person name="Ruller R."/>
            <person name="Salamov A."/>
            <person name="Salih N.S."/>
            <person name="Samson R.A."/>
            <person name="Sandor E."/>
            <person name="Sanguinetti M."/>
            <person name="Schuetze T."/>
            <person name="Sepcic K."/>
            <person name="Shelest E."/>
            <person name="Sherlock G."/>
            <person name="Sophianopoulou V."/>
            <person name="Squina F.M."/>
            <person name="Sun H."/>
            <person name="Susca A."/>
            <person name="Todd R.B."/>
            <person name="Tsang A."/>
            <person name="Unkles S.E."/>
            <person name="van de Wiele N."/>
            <person name="van Rossen-Uffink D."/>
            <person name="Oliveira J.V."/>
            <person name="Vesth T.C."/>
            <person name="Visser J."/>
            <person name="Yu J.-H."/>
            <person name="Zhou M."/>
            <person name="Andersen M.R."/>
            <person name="Archer D.B."/>
            <person name="Baker S.E."/>
            <person name="Benoit I."/>
            <person name="Brakhage A.A."/>
            <person name="Braus G.H."/>
            <person name="Fischer R."/>
            <person name="Frisvad J.C."/>
            <person name="Goldman G.H."/>
            <person name="Houbraken J."/>
            <person name="Oakley B."/>
            <person name="Pocsi I."/>
            <person name="Scazzocchio C."/>
            <person name="Seiboth B."/>
            <person name="vanKuyk P.A."/>
            <person name="Wortman J."/>
            <person name="Dyer P.S."/>
            <person name="Grigoriev I.V."/>
        </authorList>
    </citation>
    <scope>NUCLEOTIDE SEQUENCE [LARGE SCALE GENOMIC DNA]</scope>
    <source>
        <strain evidence="3">CBS 516.65</strain>
    </source>
</reference>
<protein>
    <submittedName>
        <fullName evidence="2">Uncharacterized protein</fullName>
    </submittedName>
</protein>
<evidence type="ECO:0000313" key="2">
    <source>
        <dbReference type="EMBL" id="OJJ83272.1"/>
    </source>
</evidence>